<gene>
    <name evidence="3" type="ORF">FHX73_12436</name>
</gene>
<dbReference type="InterPro" id="IPR036396">
    <property type="entry name" value="Cyt_P450_sf"/>
</dbReference>
<dbReference type="GO" id="GO:0005506">
    <property type="term" value="F:iron ion binding"/>
    <property type="evidence" value="ECO:0007669"/>
    <property type="project" value="InterPro"/>
</dbReference>
<dbReference type="PANTHER" id="PTHR46696:SF1">
    <property type="entry name" value="CYTOCHROME P450 YJIB-RELATED"/>
    <property type="match status" value="1"/>
</dbReference>
<dbReference type="GO" id="GO:0004497">
    <property type="term" value="F:monooxygenase activity"/>
    <property type="evidence" value="ECO:0007669"/>
    <property type="project" value="InterPro"/>
</dbReference>
<dbReference type="EMBL" id="VIWT01000002">
    <property type="protein sequence ID" value="TWF91324.1"/>
    <property type="molecule type" value="Genomic_DNA"/>
</dbReference>
<feature type="compositionally biased region" description="Low complexity" evidence="2">
    <location>
        <begin position="387"/>
        <end position="399"/>
    </location>
</feature>
<reference evidence="3 4" key="1">
    <citation type="submission" date="2019-06" db="EMBL/GenBank/DDBJ databases">
        <title>Sequencing the genomes of 1000 actinobacteria strains.</title>
        <authorList>
            <person name="Klenk H.-P."/>
        </authorList>
    </citation>
    <scope>NUCLEOTIDE SEQUENCE [LARGE SCALE GENOMIC DNA]</scope>
    <source>
        <strain evidence="3 4">DSM 44826</strain>
    </source>
</reference>
<feature type="region of interest" description="Disordered" evidence="2">
    <location>
        <begin position="357"/>
        <end position="421"/>
    </location>
</feature>
<dbReference type="GO" id="GO:0016705">
    <property type="term" value="F:oxidoreductase activity, acting on paired donors, with incorporation or reduction of molecular oxygen"/>
    <property type="evidence" value="ECO:0007669"/>
    <property type="project" value="InterPro"/>
</dbReference>
<proteinExistence type="inferred from homology"/>
<feature type="compositionally biased region" description="Pro residues" evidence="2">
    <location>
        <begin position="377"/>
        <end position="386"/>
    </location>
</feature>
<dbReference type="Gene3D" id="1.10.630.10">
    <property type="entry name" value="Cytochrome P450"/>
    <property type="match status" value="2"/>
</dbReference>
<sequence length="421" mass="43854">MNPHRRARAADRRVYLASHPVLFTLLAATRHRPLLRLGGTVLVHGPDAYRQVLTRVPLDRIAEGTTGGAAARLMGGGLLFDQDGGEHRAGRRAVGGLLGSRAVAELRPAWQQLLTGRLDGRLGERGSPFDLVPLVHELAGATAAALTGSSAPPPVLAQAALRAAAAAARDHLPTTLPRRRAAARAVEEAAERLNALLPDPRDAMLAVAAVTTTAAALPRAAAWCGRARLWDRITPELAAELLRLTAPSPVLPRVAAADATVLGTPIRRGDRLILVARHAAESHRDQPTDRAGATQAVFGVGPHACPGATLARAQLTDFLSALAPHHPRIHRATPARRTALPSYASLLVTAGPHPLMEREAPCVSSSPERPDSAAPMSPAPQPPPAPRCSASAAAPAHSAGTCPGTPPSRPRTGAPSPTATW</sequence>
<name>A0A561TW55_9ACTN</name>
<dbReference type="SUPFAM" id="SSF48264">
    <property type="entry name" value="Cytochrome P450"/>
    <property type="match status" value="1"/>
</dbReference>
<evidence type="ECO:0000313" key="3">
    <source>
        <dbReference type="EMBL" id="TWF91324.1"/>
    </source>
</evidence>
<dbReference type="Proteomes" id="UP000317940">
    <property type="component" value="Unassembled WGS sequence"/>
</dbReference>
<comment type="caution">
    <text evidence="3">The sequence shown here is derived from an EMBL/GenBank/DDBJ whole genome shotgun (WGS) entry which is preliminary data.</text>
</comment>
<dbReference type="InterPro" id="IPR017972">
    <property type="entry name" value="Cyt_P450_CS"/>
</dbReference>
<dbReference type="PANTHER" id="PTHR46696">
    <property type="entry name" value="P450, PUTATIVE (EUROFUNG)-RELATED"/>
    <property type="match status" value="1"/>
</dbReference>
<evidence type="ECO:0000256" key="1">
    <source>
        <dbReference type="ARBA" id="ARBA00010617"/>
    </source>
</evidence>
<protein>
    <submittedName>
        <fullName evidence="3">Cytochrome P450</fullName>
    </submittedName>
</protein>
<dbReference type="PROSITE" id="PS00086">
    <property type="entry name" value="CYTOCHROME_P450"/>
    <property type="match status" value="1"/>
</dbReference>
<keyword evidence="4" id="KW-1185">Reference proteome</keyword>
<dbReference type="AlphaFoldDB" id="A0A561TW55"/>
<comment type="similarity">
    <text evidence="1">Belongs to the cytochrome P450 family.</text>
</comment>
<evidence type="ECO:0000313" key="4">
    <source>
        <dbReference type="Proteomes" id="UP000317940"/>
    </source>
</evidence>
<dbReference type="GO" id="GO:0020037">
    <property type="term" value="F:heme binding"/>
    <property type="evidence" value="ECO:0007669"/>
    <property type="project" value="InterPro"/>
</dbReference>
<organism evidence="3 4">
    <name type="scientific">Kitasatospora viridis</name>
    <dbReference type="NCBI Taxonomy" id="281105"/>
    <lineage>
        <taxon>Bacteria</taxon>
        <taxon>Bacillati</taxon>
        <taxon>Actinomycetota</taxon>
        <taxon>Actinomycetes</taxon>
        <taxon>Kitasatosporales</taxon>
        <taxon>Streptomycetaceae</taxon>
        <taxon>Kitasatospora</taxon>
    </lineage>
</organism>
<accession>A0A561TW55</accession>
<evidence type="ECO:0000256" key="2">
    <source>
        <dbReference type="SAM" id="MobiDB-lite"/>
    </source>
</evidence>